<dbReference type="OrthoDB" id="9812586at2"/>
<evidence type="ECO:0000256" key="13">
    <source>
        <dbReference type="SAM" id="Coils"/>
    </source>
</evidence>
<dbReference type="SUPFAM" id="SSF51064">
    <property type="entry name" value="Head domain of nucleotide exchange factor GrpE"/>
    <property type="match status" value="1"/>
</dbReference>
<evidence type="ECO:0000256" key="11">
    <source>
        <dbReference type="RuleBase" id="RU000639"/>
    </source>
</evidence>
<evidence type="ECO:0000256" key="10">
    <source>
        <dbReference type="HAMAP-Rule" id="MF_01151"/>
    </source>
</evidence>
<organism evidence="15 16">
    <name type="scientific">Rubinisphaera italica</name>
    <dbReference type="NCBI Taxonomy" id="2527969"/>
    <lineage>
        <taxon>Bacteria</taxon>
        <taxon>Pseudomonadati</taxon>
        <taxon>Planctomycetota</taxon>
        <taxon>Planctomycetia</taxon>
        <taxon>Planctomycetales</taxon>
        <taxon>Planctomycetaceae</taxon>
        <taxon>Rubinisphaera</taxon>
    </lineage>
</organism>
<dbReference type="GO" id="GO:0051087">
    <property type="term" value="F:protein-folding chaperone binding"/>
    <property type="evidence" value="ECO:0007669"/>
    <property type="project" value="InterPro"/>
</dbReference>
<dbReference type="GO" id="GO:0000774">
    <property type="term" value="F:adenyl-nucleotide exchange factor activity"/>
    <property type="evidence" value="ECO:0007669"/>
    <property type="project" value="InterPro"/>
</dbReference>
<evidence type="ECO:0000313" key="16">
    <source>
        <dbReference type="Proteomes" id="UP000316095"/>
    </source>
</evidence>
<dbReference type="FunFam" id="2.30.22.10:FF:000001">
    <property type="entry name" value="Protein GrpE"/>
    <property type="match status" value="1"/>
</dbReference>
<evidence type="ECO:0000256" key="8">
    <source>
        <dbReference type="ARBA" id="ARBA00072274"/>
    </source>
</evidence>
<dbReference type="InterPro" id="IPR009012">
    <property type="entry name" value="GrpE_head"/>
</dbReference>
<gene>
    <name evidence="10" type="primary">grpE</name>
    <name evidence="15" type="ORF">Pan54_48370</name>
</gene>
<dbReference type="HAMAP" id="MF_01151">
    <property type="entry name" value="GrpE"/>
    <property type="match status" value="1"/>
</dbReference>
<dbReference type="CDD" id="cd00446">
    <property type="entry name" value="GrpE"/>
    <property type="match status" value="1"/>
</dbReference>
<dbReference type="PANTHER" id="PTHR21237">
    <property type="entry name" value="GRPE PROTEIN"/>
    <property type="match status" value="1"/>
</dbReference>
<evidence type="ECO:0000313" key="15">
    <source>
        <dbReference type="EMBL" id="TWT64076.1"/>
    </source>
</evidence>
<evidence type="ECO:0000256" key="14">
    <source>
        <dbReference type="SAM" id="MobiDB-lite"/>
    </source>
</evidence>
<comment type="caution">
    <text evidence="15">The sequence shown here is derived from an EMBL/GenBank/DDBJ whole genome shotgun (WGS) entry which is preliminary data.</text>
</comment>
<protein>
    <recommendedName>
        <fullName evidence="8 10">Protein GrpE</fullName>
    </recommendedName>
    <alternativeName>
        <fullName evidence="9 10">HSP-70 cofactor</fullName>
    </alternativeName>
</protein>
<name>A0A5C5XLI1_9PLAN</name>
<dbReference type="RefSeq" id="WP_146505817.1">
    <property type="nucleotide sequence ID" value="NZ_SJPG01000001.1"/>
</dbReference>
<dbReference type="GO" id="GO:0006457">
    <property type="term" value="P:protein folding"/>
    <property type="evidence" value="ECO:0007669"/>
    <property type="project" value="InterPro"/>
</dbReference>
<evidence type="ECO:0000256" key="9">
    <source>
        <dbReference type="ARBA" id="ARBA00076414"/>
    </source>
</evidence>
<evidence type="ECO:0000256" key="2">
    <source>
        <dbReference type="ARBA" id="ARBA00009054"/>
    </source>
</evidence>
<reference evidence="15 16" key="1">
    <citation type="submission" date="2019-02" db="EMBL/GenBank/DDBJ databases">
        <title>Deep-cultivation of Planctomycetes and their phenomic and genomic characterization uncovers novel biology.</title>
        <authorList>
            <person name="Wiegand S."/>
            <person name="Jogler M."/>
            <person name="Boedeker C."/>
            <person name="Pinto D."/>
            <person name="Vollmers J."/>
            <person name="Rivas-Marin E."/>
            <person name="Kohn T."/>
            <person name="Peeters S.H."/>
            <person name="Heuer A."/>
            <person name="Rast P."/>
            <person name="Oberbeckmann S."/>
            <person name="Bunk B."/>
            <person name="Jeske O."/>
            <person name="Meyerdierks A."/>
            <person name="Storesund J.E."/>
            <person name="Kallscheuer N."/>
            <person name="Luecker S."/>
            <person name="Lage O.M."/>
            <person name="Pohl T."/>
            <person name="Merkel B.J."/>
            <person name="Hornburger P."/>
            <person name="Mueller R.-W."/>
            <person name="Bruemmer F."/>
            <person name="Labrenz M."/>
            <person name="Spormann A.M."/>
            <person name="Op Den Camp H."/>
            <person name="Overmann J."/>
            <person name="Amann R."/>
            <person name="Jetten M.S.M."/>
            <person name="Mascher T."/>
            <person name="Medema M.H."/>
            <person name="Devos D.P."/>
            <person name="Kaster A.-K."/>
            <person name="Ovreas L."/>
            <person name="Rohde M."/>
            <person name="Galperin M.Y."/>
            <person name="Jogler C."/>
        </authorList>
    </citation>
    <scope>NUCLEOTIDE SEQUENCE [LARGE SCALE GENOMIC DNA]</scope>
    <source>
        <strain evidence="15 16">Pan54</strain>
    </source>
</reference>
<evidence type="ECO:0000256" key="6">
    <source>
        <dbReference type="ARBA" id="ARBA00023186"/>
    </source>
</evidence>
<feature type="coiled-coil region" evidence="13">
    <location>
        <begin position="42"/>
        <end position="69"/>
    </location>
</feature>
<keyword evidence="6 10" id="KW-0143">Chaperone</keyword>
<dbReference type="AlphaFoldDB" id="A0A5C5XLI1"/>
<dbReference type="InterPro" id="IPR013805">
    <property type="entry name" value="GrpE_CC"/>
</dbReference>
<evidence type="ECO:0000256" key="7">
    <source>
        <dbReference type="ARBA" id="ARBA00053401"/>
    </source>
</evidence>
<dbReference type="SUPFAM" id="SSF58014">
    <property type="entry name" value="Coiled-coil domain of nucleotide exchange factor GrpE"/>
    <property type="match status" value="1"/>
</dbReference>
<feature type="region of interest" description="Disordered" evidence="14">
    <location>
        <begin position="1"/>
        <end position="31"/>
    </location>
</feature>
<dbReference type="GO" id="GO:0051082">
    <property type="term" value="F:unfolded protein binding"/>
    <property type="evidence" value="ECO:0007669"/>
    <property type="project" value="TreeGrafter"/>
</dbReference>
<dbReference type="GO" id="GO:0005737">
    <property type="term" value="C:cytoplasm"/>
    <property type="evidence" value="ECO:0007669"/>
    <property type="project" value="UniProtKB-SubCell"/>
</dbReference>
<dbReference type="PANTHER" id="PTHR21237:SF23">
    <property type="entry name" value="GRPE PROTEIN HOMOLOG, MITOCHONDRIAL"/>
    <property type="match status" value="1"/>
</dbReference>
<dbReference type="GO" id="GO:0042803">
    <property type="term" value="F:protein homodimerization activity"/>
    <property type="evidence" value="ECO:0007669"/>
    <property type="project" value="InterPro"/>
</dbReference>
<evidence type="ECO:0000256" key="1">
    <source>
        <dbReference type="ARBA" id="ARBA00004496"/>
    </source>
</evidence>
<comment type="function">
    <text evidence="7 10 11">Participates actively in the response to hyperosmotic and heat shock by preventing the aggregation of stress-denatured proteins, in association with DnaK and GrpE. It is the nucleotide exchange factor for DnaK and may function as a thermosensor. Unfolded proteins bind initially to DnaJ; upon interaction with the DnaJ-bound protein, DnaK hydrolyzes its bound ATP, resulting in the formation of a stable complex. GrpE releases ADP from DnaK; ATP binding to DnaK triggers the release of the substrate protein, thus completing the reaction cycle. Several rounds of ATP-dependent interactions between DnaJ, DnaK and GrpE are required for fully efficient folding.</text>
</comment>
<evidence type="ECO:0000256" key="3">
    <source>
        <dbReference type="ARBA" id="ARBA00011738"/>
    </source>
</evidence>
<evidence type="ECO:0000256" key="5">
    <source>
        <dbReference type="ARBA" id="ARBA00023016"/>
    </source>
</evidence>
<comment type="subcellular location">
    <subcellularLocation>
        <location evidence="1 10">Cytoplasm</location>
    </subcellularLocation>
</comment>
<dbReference type="EMBL" id="SJPG01000001">
    <property type="protein sequence ID" value="TWT64076.1"/>
    <property type="molecule type" value="Genomic_DNA"/>
</dbReference>
<dbReference type="PROSITE" id="PS01071">
    <property type="entry name" value="GRPE"/>
    <property type="match status" value="1"/>
</dbReference>
<comment type="similarity">
    <text evidence="2 10 12">Belongs to the GrpE family.</text>
</comment>
<dbReference type="Proteomes" id="UP000316095">
    <property type="component" value="Unassembled WGS sequence"/>
</dbReference>
<proteinExistence type="inferred from homology"/>
<feature type="compositionally biased region" description="Acidic residues" evidence="14">
    <location>
        <begin position="1"/>
        <end position="25"/>
    </location>
</feature>
<dbReference type="PRINTS" id="PR00773">
    <property type="entry name" value="GRPEPROTEIN"/>
</dbReference>
<evidence type="ECO:0000256" key="12">
    <source>
        <dbReference type="RuleBase" id="RU004478"/>
    </source>
</evidence>
<keyword evidence="13" id="KW-0175">Coiled coil</keyword>
<dbReference type="NCBIfam" id="NF010738">
    <property type="entry name" value="PRK14140.1"/>
    <property type="match status" value="1"/>
</dbReference>
<keyword evidence="4 10" id="KW-0963">Cytoplasm</keyword>
<accession>A0A5C5XLI1</accession>
<dbReference type="Gene3D" id="2.30.22.10">
    <property type="entry name" value="Head domain of nucleotide exchange factor GrpE"/>
    <property type="match status" value="1"/>
</dbReference>
<dbReference type="InterPro" id="IPR000740">
    <property type="entry name" value="GrpE"/>
</dbReference>
<keyword evidence="16" id="KW-1185">Reference proteome</keyword>
<dbReference type="Pfam" id="PF01025">
    <property type="entry name" value="GrpE"/>
    <property type="match status" value="1"/>
</dbReference>
<evidence type="ECO:0000256" key="4">
    <source>
        <dbReference type="ARBA" id="ARBA00022490"/>
    </source>
</evidence>
<dbReference type="Gene3D" id="3.90.20.20">
    <property type="match status" value="1"/>
</dbReference>
<comment type="subunit">
    <text evidence="3 10">Homodimer.</text>
</comment>
<sequence>MNNEELNSEQDLPEDVDNANGDETETIPFEDAAEQAEEVSPLIVLQNQVEDLEDKLVRSHAELANFRRRAAVELQQFRMYEGINLLRDLLPVIDNLQRAAQAAENASSIDDLKKGVEMVTQQFVETLGKHNVEPIHAGNEAFDPNQHEAIQQIPSADVPAMHVLQELETGYKIHDRIIRPAKVIVSTGPAE</sequence>
<keyword evidence="5 10" id="KW-0346">Stress response</keyword>